<dbReference type="RefSeq" id="WP_022636510.1">
    <property type="nucleotide sequence ID" value="NZ_ASJR01000007.1"/>
</dbReference>
<evidence type="ECO:0000313" key="8">
    <source>
        <dbReference type="Proteomes" id="UP000017148"/>
    </source>
</evidence>
<dbReference type="GO" id="GO:0000105">
    <property type="term" value="P:L-histidine biosynthetic process"/>
    <property type="evidence" value="ECO:0007669"/>
    <property type="project" value="UniProtKB-UniRule"/>
</dbReference>
<dbReference type="Pfam" id="PF00475">
    <property type="entry name" value="IGPD"/>
    <property type="match status" value="1"/>
</dbReference>
<evidence type="ECO:0000256" key="6">
    <source>
        <dbReference type="HAMAP-Rule" id="MF_00076"/>
    </source>
</evidence>
<sequence>MSRIAEIHRKTGETEIHIHLAIDGQGKGTISTGNGFFDHMLTAFAQHGFFDVTIKCLGDIEVDFHHSAEDIGISLGQAFRKALQDKRGIFRYSHSYVPMDEALVRVVADICGRSNLVYSEELRDRRINTFEVDLAYDFLKGLADHAMMTLHIDIIRARNSHHALEALFKGLGRTLHHACMINPAAADVIPSTKGSL</sequence>
<comment type="caution">
    <text evidence="7">The sequence shown here is derived from an EMBL/GenBank/DDBJ whole genome shotgun (WGS) entry which is preliminary data.</text>
</comment>
<dbReference type="GO" id="GO:0004424">
    <property type="term" value="F:imidazoleglycerol-phosphate dehydratase activity"/>
    <property type="evidence" value="ECO:0007669"/>
    <property type="project" value="UniProtKB-UniRule"/>
</dbReference>
<dbReference type="PROSITE" id="PS00954">
    <property type="entry name" value="IGP_DEHYDRATASE_1"/>
    <property type="match status" value="1"/>
</dbReference>
<gene>
    <name evidence="6" type="primary">hisB</name>
    <name evidence="7" type="ORF">CALK_1016</name>
</gene>
<evidence type="ECO:0000256" key="4">
    <source>
        <dbReference type="ARBA" id="ARBA00023102"/>
    </source>
</evidence>
<dbReference type="CDD" id="cd07914">
    <property type="entry name" value="IGPD"/>
    <property type="match status" value="1"/>
</dbReference>
<keyword evidence="3 6" id="KW-0028">Amino-acid biosynthesis</keyword>
<keyword evidence="4 6" id="KW-0368">Histidine biosynthesis</keyword>
<dbReference type="InterPro" id="IPR038494">
    <property type="entry name" value="IGPD_sf"/>
</dbReference>
<accession>U7DC88</accession>
<comment type="similarity">
    <text evidence="6">Belongs to the imidazoleglycerol-phosphate dehydratase family.</text>
</comment>
<dbReference type="SUPFAM" id="SSF54211">
    <property type="entry name" value="Ribosomal protein S5 domain 2-like"/>
    <property type="match status" value="2"/>
</dbReference>
<proteinExistence type="inferred from homology"/>
<keyword evidence="5 6" id="KW-0456">Lyase</keyword>
<dbReference type="PANTHER" id="PTHR23133:SF2">
    <property type="entry name" value="IMIDAZOLEGLYCEROL-PHOSPHATE DEHYDRATASE"/>
    <property type="match status" value="1"/>
</dbReference>
<keyword evidence="8" id="KW-1185">Reference proteome</keyword>
<name>U7DC88_9BACT</name>
<protein>
    <recommendedName>
        <fullName evidence="2 6">Imidazoleglycerol-phosphate dehydratase</fullName>
        <shortName evidence="6">IGPD</shortName>
        <ecNumber evidence="6">4.2.1.19</ecNumber>
    </recommendedName>
</protein>
<dbReference type="InterPro" id="IPR020565">
    <property type="entry name" value="ImidazoleglycerP_deHydtase_CS"/>
</dbReference>
<dbReference type="AlphaFoldDB" id="U7DC88"/>
<evidence type="ECO:0000313" key="7">
    <source>
        <dbReference type="EMBL" id="ERP32035.1"/>
    </source>
</evidence>
<dbReference type="GO" id="GO:0005737">
    <property type="term" value="C:cytoplasm"/>
    <property type="evidence" value="ECO:0007669"/>
    <property type="project" value="UniProtKB-SubCell"/>
</dbReference>
<comment type="subcellular location">
    <subcellularLocation>
        <location evidence="6">Cytoplasm</location>
    </subcellularLocation>
</comment>
<dbReference type="InterPro" id="IPR020568">
    <property type="entry name" value="Ribosomal_Su5_D2-typ_SF"/>
</dbReference>
<dbReference type="HAMAP" id="MF_00076">
    <property type="entry name" value="HisB"/>
    <property type="match status" value="1"/>
</dbReference>
<dbReference type="InterPro" id="IPR000807">
    <property type="entry name" value="ImidazoleglycerolP_deHydtase"/>
</dbReference>
<dbReference type="eggNOG" id="COG0131">
    <property type="taxonomic scope" value="Bacteria"/>
</dbReference>
<dbReference type="UniPathway" id="UPA00031">
    <property type="reaction ID" value="UER00011"/>
</dbReference>
<dbReference type="FunFam" id="3.30.230.40:FF:000003">
    <property type="entry name" value="Imidazoleglycerol-phosphate dehydratase HisB"/>
    <property type="match status" value="1"/>
</dbReference>
<keyword evidence="6" id="KW-0963">Cytoplasm</keyword>
<comment type="catalytic activity">
    <reaction evidence="6">
        <text>D-erythro-1-(imidazol-4-yl)glycerol 3-phosphate = 3-(imidazol-4-yl)-2-oxopropyl phosphate + H2O</text>
        <dbReference type="Rhea" id="RHEA:11040"/>
        <dbReference type="ChEBI" id="CHEBI:15377"/>
        <dbReference type="ChEBI" id="CHEBI:57766"/>
        <dbReference type="ChEBI" id="CHEBI:58278"/>
        <dbReference type="EC" id="4.2.1.19"/>
    </reaction>
</comment>
<dbReference type="Proteomes" id="UP000017148">
    <property type="component" value="Unassembled WGS sequence"/>
</dbReference>
<dbReference type="EMBL" id="ASJR01000007">
    <property type="protein sequence ID" value="ERP32035.1"/>
    <property type="molecule type" value="Genomic_DNA"/>
</dbReference>
<reference evidence="7 8" key="1">
    <citation type="journal article" date="2013" name="Environ. Microbiol.">
        <title>Genome analysis of Chitinivibrio alkaliphilus gen. nov., sp. nov., a novel extremely haloalkaliphilic anaerobic chitinolytic bacterium from the candidate phylum Termite Group 3.</title>
        <authorList>
            <person name="Sorokin D.Y."/>
            <person name="Gumerov V.M."/>
            <person name="Rakitin A.L."/>
            <person name="Beletsky A.V."/>
            <person name="Damste J.S."/>
            <person name="Muyzer G."/>
            <person name="Mardanov A.V."/>
            <person name="Ravin N.V."/>
        </authorList>
    </citation>
    <scope>NUCLEOTIDE SEQUENCE [LARGE SCALE GENOMIC DNA]</scope>
    <source>
        <strain evidence="7 8">ACht1</strain>
    </source>
</reference>
<evidence type="ECO:0000256" key="1">
    <source>
        <dbReference type="ARBA" id="ARBA00005047"/>
    </source>
</evidence>
<dbReference type="STRING" id="1313304.CALK_1016"/>
<organism evidence="7 8">
    <name type="scientific">Chitinivibrio alkaliphilus ACht1</name>
    <dbReference type="NCBI Taxonomy" id="1313304"/>
    <lineage>
        <taxon>Bacteria</taxon>
        <taxon>Pseudomonadati</taxon>
        <taxon>Fibrobacterota</taxon>
        <taxon>Chitinivibrionia</taxon>
        <taxon>Chitinivibrionales</taxon>
        <taxon>Chitinivibrionaceae</taxon>
        <taxon>Chitinivibrio</taxon>
    </lineage>
</organism>
<dbReference type="OrthoDB" id="9790411at2"/>
<evidence type="ECO:0000256" key="3">
    <source>
        <dbReference type="ARBA" id="ARBA00022605"/>
    </source>
</evidence>
<dbReference type="PATRIC" id="fig|1313304.3.peg.973"/>
<evidence type="ECO:0000256" key="5">
    <source>
        <dbReference type="ARBA" id="ARBA00023239"/>
    </source>
</evidence>
<dbReference type="Gene3D" id="3.30.230.40">
    <property type="entry name" value="Imidazole glycerol phosphate dehydratase, domain 1"/>
    <property type="match status" value="2"/>
</dbReference>
<dbReference type="NCBIfam" id="NF002111">
    <property type="entry name" value="PRK00951.2-1"/>
    <property type="match status" value="1"/>
</dbReference>
<comment type="pathway">
    <text evidence="1 6">Amino-acid biosynthesis; L-histidine biosynthesis; L-histidine from 5-phospho-alpha-D-ribose 1-diphosphate: step 6/9.</text>
</comment>
<dbReference type="EC" id="4.2.1.19" evidence="6"/>
<evidence type="ECO:0000256" key="2">
    <source>
        <dbReference type="ARBA" id="ARBA00016664"/>
    </source>
</evidence>
<dbReference type="FunFam" id="3.30.230.40:FF:000001">
    <property type="entry name" value="Imidazoleglycerol-phosphate dehydratase HisB"/>
    <property type="match status" value="1"/>
</dbReference>
<dbReference type="NCBIfam" id="NF002114">
    <property type="entry name" value="PRK00951.2-4"/>
    <property type="match status" value="1"/>
</dbReference>
<dbReference type="PANTHER" id="PTHR23133">
    <property type="entry name" value="IMIDAZOLEGLYCEROL-PHOSPHATE DEHYDRATASE HIS7"/>
    <property type="match status" value="1"/>
</dbReference>